<dbReference type="InterPro" id="IPR005467">
    <property type="entry name" value="His_kinase_dom"/>
</dbReference>
<proteinExistence type="predicted"/>
<feature type="transmembrane region" description="Helical" evidence="9">
    <location>
        <begin position="20"/>
        <end position="45"/>
    </location>
</feature>
<dbReference type="GO" id="GO:0004721">
    <property type="term" value="F:phosphoprotein phosphatase activity"/>
    <property type="evidence" value="ECO:0007669"/>
    <property type="project" value="TreeGrafter"/>
</dbReference>
<keyword evidence="6" id="KW-0902">Two-component regulatory system</keyword>
<accession>A0A1Y3GA37</accession>
<evidence type="ECO:0000256" key="2">
    <source>
        <dbReference type="ARBA" id="ARBA00012438"/>
    </source>
</evidence>
<evidence type="ECO:0000256" key="1">
    <source>
        <dbReference type="ARBA" id="ARBA00000085"/>
    </source>
</evidence>
<evidence type="ECO:0000256" key="5">
    <source>
        <dbReference type="ARBA" id="ARBA00022777"/>
    </source>
</evidence>
<sequence>MTLLDSLKQNKNKIKNTIVVLLIITVLITSFYVELVYIGLIALALTIILALTYGLIGGIAGAITSIITIYISSSLHGYLSIEQVVNSLLILMAIGIGIGWAKDTLEEREKEIRETKKKYEKLASEKSILLDNINTHIWYLKNPDTYGLVNNPHAKFHGYKKKQIENKKITEILNKKEAEKIIKDNKKVFQSKKPLKTKHWLTNKKGEKKLFSIKKTPKTKQNKVEYVVCTANDITDKKRTRQREKFLHSLLRHDVRNKSQIIYGYIDILKNQKHPKKTQKYINKTHKAIQEQIEIIDKVRALQKIDQHQKTEINITKTIQKTINQNKDLAEQKNIQIKTKTPKKQIKALGGPLITELLNNIIENAIKHSNATQIKIKTQNQNNQTKITIEDNGKGIPDKQKQKIFKKGYTTNGTGLGLYIAKTIANEYQGNIKLTDSKLGGAKFQITLPSN</sequence>
<dbReference type="RefSeq" id="WP_086637576.1">
    <property type="nucleotide sequence ID" value="NZ_MRZU01000004.1"/>
</dbReference>
<evidence type="ECO:0000256" key="3">
    <source>
        <dbReference type="ARBA" id="ARBA00022553"/>
    </source>
</evidence>
<keyword evidence="5 11" id="KW-0418">Kinase</keyword>
<comment type="catalytic activity">
    <reaction evidence="1">
        <text>ATP + protein L-histidine = ADP + protein N-phospho-L-histidine.</text>
        <dbReference type="EC" id="2.7.13.3"/>
    </reaction>
</comment>
<dbReference type="Pfam" id="PF02518">
    <property type="entry name" value="HATPase_c"/>
    <property type="match status" value="1"/>
</dbReference>
<protein>
    <recommendedName>
        <fullName evidence="2">histidine kinase</fullName>
        <ecNumber evidence="2">2.7.13.3</ecNumber>
    </recommendedName>
</protein>
<dbReference type="PANTHER" id="PTHR45453:SF1">
    <property type="entry name" value="PHOSPHATE REGULON SENSOR PROTEIN PHOR"/>
    <property type="match status" value="1"/>
</dbReference>
<dbReference type="EC" id="2.7.13.3" evidence="2"/>
<dbReference type="InterPro" id="IPR050351">
    <property type="entry name" value="BphY/WalK/GraS-like"/>
</dbReference>
<dbReference type="Gene3D" id="1.10.287.130">
    <property type="match status" value="1"/>
</dbReference>
<reference evidence="11 12" key="1">
    <citation type="submission" date="2016-12" db="EMBL/GenBank/DDBJ databases">
        <title>Discovery of methanogenic haloarchaea.</title>
        <authorList>
            <person name="Sorokin D.Y."/>
            <person name="Makarova K.S."/>
            <person name="Abbas B."/>
            <person name="Ferrer M."/>
            <person name="Golyshin P.N."/>
        </authorList>
    </citation>
    <scope>NUCLEOTIDE SEQUENCE [LARGE SCALE GENOMIC DNA]</scope>
    <source>
        <strain evidence="11">AMET1</strain>
    </source>
</reference>
<dbReference type="CDD" id="cd00075">
    <property type="entry name" value="HATPase"/>
    <property type="match status" value="1"/>
</dbReference>
<dbReference type="InterPro" id="IPR004358">
    <property type="entry name" value="Sig_transdc_His_kin-like_C"/>
</dbReference>
<dbReference type="SUPFAM" id="SSF55874">
    <property type="entry name" value="ATPase domain of HSP90 chaperone/DNA topoisomerase II/histidine kinase"/>
    <property type="match status" value="1"/>
</dbReference>
<keyword evidence="12" id="KW-1185">Reference proteome</keyword>
<gene>
    <name evidence="11" type="ORF">AMET1_1199</name>
</gene>
<dbReference type="GO" id="GO:0000155">
    <property type="term" value="F:phosphorelay sensor kinase activity"/>
    <property type="evidence" value="ECO:0007669"/>
    <property type="project" value="TreeGrafter"/>
</dbReference>
<evidence type="ECO:0000256" key="4">
    <source>
        <dbReference type="ARBA" id="ARBA00022679"/>
    </source>
</evidence>
<evidence type="ECO:0000313" key="12">
    <source>
        <dbReference type="Proteomes" id="UP000195137"/>
    </source>
</evidence>
<dbReference type="Gene3D" id="3.30.450.20">
    <property type="entry name" value="PAS domain"/>
    <property type="match status" value="1"/>
</dbReference>
<evidence type="ECO:0000313" key="11">
    <source>
        <dbReference type="EMBL" id="OUJ18288.1"/>
    </source>
</evidence>
<dbReference type="InterPro" id="IPR035965">
    <property type="entry name" value="PAS-like_dom_sf"/>
</dbReference>
<feature type="domain" description="Histidine kinase" evidence="10">
    <location>
        <begin position="250"/>
        <end position="451"/>
    </location>
</feature>
<evidence type="ECO:0000259" key="10">
    <source>
        <dbReference type="PROSITE" id="PS50109"/>
    </source>
</evidence>
<dbReference type="EMBL" id="MRZU01000004">
    <property type="protein sequence ID" value="OUJ18288.1"/>
    <property type="molecule type" value="Genomic_DNA"/>
</dbReference>
<organism evidence="11 12">
    <name type="scientific">Methanonatronarchaeum thermophilum</name>
    <dbReference type="NCBI Taxonomy" id="1927129"/>
    <lineage>
        <taxon>Archaea</taxon>
        <taxon>Methanobacteriati</taxon>
        <taxon>Methanobacteriota</taxon>
        <taxon>Methanonatronarchaeia</taxon>
        <taxon>Methanonatronarchaeales</taxon>
        <taxon>Methanonatronarchaeaceae</taxon>
        <taxon>Methanonatronarchaeum</taxon>
    </lineage>
</organism>
<dbReference type="PROSITE" id="PS50109">
    <property type="entry name" value="HIS_KIN"/>
    <property type="match status" value="1"/>
</dbReference>
<dbReference type="PRINTS" id="PR00344">
    <property type="entry name" value="BCTRLSENSOR"/>
</dbReference>
<name>A0A1Y3GA37_9EURY</name>
<dbReference type="AlphaFoldDB" id="A0A1Y3GA37"/>
<feature type="transmembrane region" description="Helical" evidence="9">
    <location>
        <begin position="84"/>
        <end position="101"/>
    </location>
</feature>
<feature type="transmembrane region" description="Helical" evidence="9">
    <location>
        <begin position="51"/>
        <end position="72"/>
    </location>
</feature>
<dbReference type="SUPFAM" id="SSF55785">
    <property type="entry name" value="PYP-like sensor domain (PAS domain)"/>
    <property type="match status" value="1"/>
</dbReference>
<keyword evidence="3" id="KW-0597">Phosphoprotein</keyword>
<evidence type="ECO:0000256" key="6">
    <source>
        <dbReference type="ARBA" id="ARBA00023012"/>
    </source>
</evidence>
<dbReference type="InterPro" id="IPR003594">
    <property type="entry name" value="HATPase_dom"/>
</dbReference>
<dbReference type="InterPro" id="IPR036890">
    <property type="entry name" value="HATPase_C_sf"/>
</dbReference>
<evidence type="ECO:0000256" key="9">
    <source>
        <dbReference type="SAM" id="Phobius"/>
    </source>
</evidence>
<feature type="coiled-coil region" evidence="8">
    <location>
        <begin position="102"/>
        <end position="132"/>
    </location>
</feature>
<keyword evidence="8" id="KW-0175">Coiled coil</keyword>
<dbReference type="NCBIfam" id="TIGR00229">
    <property type="entry name" value="sensory_box"/>
    <property type="match status" value="1"/>
</dbReference>
<keyword evidence="4" id="KW-0808">Transferase</keyword>
<keyword evidence="7 9" id="KW-0472">Membrane</keyword>
<keyword evidence="9" id="KW-0812">Transmembrane</keyword>
<dbReference type="SMART" id="SM00387">
    <property type="entry name" value="HATPase_c"/>
    <property type="match status" value="1"/>
</dbReference>
<dbReference type="InterPro" id="IPR000014">
    <property type="entry name" value="PAS"/>
</dbReference>
<dbReference type="OrthoDB" id="8127at2157"/>
<dbReference type="PANTHER" id="PTHR45453">
    <property type="entry name" value="PHOSPHATE REGULON SENSOR PROTEIN PHOR"/>
    <property type="match status" value="1"/>
</dbReference>
<dbReference type="GO" id="GO:0005886">
    <property type="term" value="C:plasma membrane"/>
    <property type="evidence" value="ECO:0007669"/>
    <property type="project" value="TreeGrafter"/>
</dbReference>
<dbReference type="Pfam" id="PF13426">
    <property type="entry name" value="PAS_9"/>
    <property type="match status" value="1"/>
</dbReference>
<comment type="caution">
    <text evidence="11">The sequence shown here is derived from an EMBL/GenBank/DDBJ whole genome shotgun (WGS) entry which is preliminary data.</text>
</comment>
<evidence type="ECO:0000256" key="8">
    <source>
        <dbReference type="SAM" id="Coils"/>
    </source>
</evidence>
<dbReference type="GO" id="GO:0016036">
    <property type="term" value="P:cellular response to phosphate starvation"/>
    <property type="evidence" value="ECO:0007669"/>
    <property type="project" value="TreeGrafter"/>
</dbReference>
<dbReference type="Gene3D" id="3.30.565.10">
    <property type="entry name" value="Histidine kinase-like ATPase, C-terminal domain"/>
    <property type="match status" value="1"/>
</dbReference>
<keyword evidence="9" id="KW-1133">Transmembrane helix</keyword>
<evidence type="ECO:0000256" key="7">
    <source>
        <dbReference type="ARBA" id="ARBA00023136"/>
    </source>
</evidence>
<dbReference type="Proteomes" id="UP000195137">
    <property type="component" value="Unassembled WGS sequence"/>
</dbReference>